<evidence type="ECO:0000259" key="9">
    <source>
        <dbReference type="SMART" id="SM00905"/>
    </source>
</evidence>
<accession>A0A845MBF0</accession>
<comment type="caution">
    <text evidence="10">The sequence shown here is derived from an EMBL/GenBank/DDBJ whole genome shotgun (WGS) entry which is preliminary data.</text>
</comment>
<evidence type="ECO:0000313" key="11">
    <source>
        <dbReference type="Proteomes" id="UP000467322"/>
    </source>
</evidence>
<dbReference type="InterPro" id="IPR043133">
    <property type="entry name" value="GTP-CH-I_C/QueF"/>
</dbReference>
<dbReference type="PANTHER" id="PTHR42844">
    <property type="entry name" value="DIHYDRONEOPTERIN ALDOLASE 1-RELATED"/>
    <property type="match status" value="1"/>
</dbReference>
<keyword evidence="6" id="KW-0456">Lyase</keyword>
<feature type="region of interest" description="Disordered" evidence="8">
    <location>
        <begin position="1"/>
        <end position="26"/>
    </location>
</feature>
<sequence>MSSESRLAFEHPEARSEADGQPVRPPDRISLRDHIVEAEIGAFQQERGTTQRLRFNVVVEVTAPEGPVEDDVDKILSYDAITESIAFELAAERLNLLETLAERVADRILFAPQAQRVFVRIEKLDRGPGALGVEIVRARGQGAPVAPSGEELPHPVVVFLSNAAIASPDLIALLDRLEARDAPAILCVGFPDVAIPDAHRAMPQRRIDLIALEMNAWLLAARDRRCVVVGTRTELDWAMKHGQICVWAPSKIVLDAVDGAEADVTDPAALTAWFATLMQAEEILAVDAPLPRTDLPARSLAIGEMP</sequence>
<comment type="catalytic activity">
    <reaction evidence="1">
        <text>7,8-dihydroneopterin = 6-hydroxymethyl-7,8-dihydropterin + glycolaldehyde</text>
        <dbReference type="Rhea" id="RHEA:10540"/>
        <dbReference type="ChEBI" id="CHEBI:17001"/>
        <dbReference type="ChEBI" id="CHEBI:17071"/>
        <dbReference type="ChEBI" id="CHEBI:44841"/>
        <dbReference type="EC" id="4.1.2.25"/>
    </reaction>
</comment>
<evidence type="ECO:0000256" key="8">
    <source>
        <dbReference type="SAM" id="MobiDB-lite"/>
    </source>
</evidence>
<evidence type="ECO:0000256" key="2">
    <source>
        <dbReference type="ARBA" id="ARBA00005013"/>
    </source>
</evidence>
<dbReference type="InterPro" id="IPR006156">
    <property type="entry name" value="Dihydroneopterin_aldolase"/>
</dbReference>
<comment type="similarity">
    <text evidence="3">Belongs to the DHNA family.</text>
</comment>
<dbReference type="GO" id="GO:0004150">
    <property type="term" value="F:dihydroneopterin aldolase activity"/>
    <property type="evidence" value="ECO:0007669"/>
    <property type="project" value="UniProtKB-EC"/>
</dbReference>
<keyword evidence="11" id="KW-1185">Reference proteome</keyword>
<dbReference type="SUPFAM" id="SSF55620">
    <property type="entry name" value="Tetrahydrobiopterin biosynthesis enzymes-like"/>
    <property type="match status" value="1"/>
</dbReference>
<dbReference type="InterPro" id="IPR006157">
    <property type="entry name" value="FolB_dom"/>
</dbReference>
<feature type="domain" description="Dihydroneopterin aldolase/epimerase" evidence="9">
    <location>
        <begin position="29"/>
        <end position="137"/>
    </location>
</feature>
<dbReference type="SMART" id="SM00905">
    <property type="entry name" value="FolB"/>
    <property type="match status" value="1"/>
</dbReference>
<organism evidence="10 11">
    <name type="scientific">Maritimibacter harenae</name>
    <dbReference type="NCBI Taxonomy" id="2606218"/>
    <lineage>
        <taxon>Bacteria</taxon>
        <taxon>Pseudomonadati</taxon>
        <taxon>Pseudomonadota</taxon>
        <taxon>Alphaproteobacteria</taxon>
        <taxon>Rhodobacterales</taxon>
        <taxon>Roseobacteraceae</taxon>
        <taxon>Maritimibacter</taxon>
    </lineage>
</organism>
<evidence type="ECO:0000256" key="7">
    <source>
        <dbReference type="ARBA" id="ARBA00032903"/>
    </source>
</evidence>
<dbReference type="Pfam" id="PF02152">
    <property type="entry name" value="FolB"/>
    <property type="match status" value="1"/>
</dbReference>
<reference evidence="10 11" key="1">
    <citation type="submission" date="2019-12" db="EMBL/GenBank/DDBJ databases">
        <title>Maritimibacter sp. nov. sp. isolated from sea sand.</title>
        <authorList>
            <person name="Kim J."/>
            <person name="Jeong S.E."/>
            <person name="Jung H.S."/>
            <person name="Jeon C.O."/>
        </authorList>
    </citation>
    <scope>NUCLEOTIDE SEQUENCE [LARGE SCALE GENOMIC DNA]</scope>
    <source>
        <strain evidence="10 11">DP07</strain>
    </source>
</reference>
<dbReference type="EMBL" id="WTUX01000019">
    <property type="protein sequence ID" value="MZR14611.1"/>
    <property type="molecule type" value="Genomic_DNA"/>
</dbReference>
<dbReference type="EC" id="4.1.2.25" evidence="4"/>
<dbReference type="GO" id="GO:0046656">
    <property type="term" value="P:folic acid biosynthetic process"/>
    <property type="evidence" value="ECO:0007669"/>
    <property type="project" value="UniProtKB-KW"/>
</dbReference>
<gene>
    <name evidence="10" type="ORF">GQE99_16450</name>
</gene>
<keyword evidence="5" id="KW-0289">Folate biosynthesis</keyword>
<dbReference type="RefSeq" id="WP_161352720.1">
    <property type="nucleotide sequence ID" value="NZ_WTUX01000019.1"/>
</dbReference>
<proteinExistence type="inferred from homology"/>
<evidence type="ECO:0000313" key="10">
    <source>
        <dbReference type="EMBL" id="MZR14611.1"/>
    </source>
</evidence>
<dbReference type="Proteomes" id="UP000467322">
    <property type="component" value="Unassembled WGS sequence"/>
</dbReference>
<evidence type="ECO:0000256" key="6">
    <source>
        <dbReference type="ARBA" id="ARBA00023239"/>
    </source>
</evidence>
<name>A0A845MBF0_9RHOB</name>
<dbReference type="Gene3D" id="3.30.1130.10">
    <property type="match status" value="1"/>
</dbReference>
<protein>
    <recommendedName>
        <fullName evidence="4">dihydroneopterin aldolase</fullName>
        <ecNumber evidence="4">4.1.2.25</ecNumber>
    </recommendedName>
    <alternativeName>
        <fullName evidence="7">7,8-dihydroneopterin aldolase</fullName>
    </alternativeName>
</protein>
<dbReference type="AlphaFoldDB" id="A0A845MBF0"/>
<evidence type="ECO:0000256" key="3">
    <source>
        <dbReference type="ARBA" id="ARBA00005708"/>
    </source>
</evidence>
<evidence type="ECO:0000256" key="5">
    <source>
        <dbReference type="ARBA" id="ARBA00022909"/>
    </source>
</evidence>
<comment type="pathway">
    <text evidence="2">Cofactor biosynthesis; tetrahydrofolate biosynthesis; 2-amino-4-hydroxy-6-hydroxymethyl-7,8-dihydropteridine diphosphate from 7,8-dihydroneopterin triphosphate: step 3/4.</text>
</comment>
<evidence type="ECO:0000256" key="1">
    <source>
        <dbReference type="ARBA" id="ARBA00001353"/>
    </source>
</evidence>
<feature type="compositionally biased region" description="Basic and acidic residues" evidence="8">
    <location>
        <begin position="7"/>
        <end position="18"/>
    </location>
</feature>
<dbReference type="GO" id="GO:0005737">
    <property type="term" value="C:cytoplasm"/>
    <property type="evidence" value="ECO:0007669"/>
    <property type="project" value="TreeGrafter"/>
</dbReference>
<evidence type="ECO:0000256" key="4">
    <source>
        <dbReference type="ARBA" id="ARBA00013043"/>
    </source>
</evidence>
<dbReference type="PANTHER" id="PTHR42844:SF1">
    <property type="entry name" value="DIHYDRONEOPTERIN ALDOLASE 1-RELATED"/>
    <property type="match status" value="1"/>
</dbReference>